<dbReference type="PANTHER" id="PTHR14224:SF19">
    <property type="entry name" value="PRAME FAMILY MEMBER 11-RELATED"/>
    <property type="match status" value="1"/>
</dbReference>
<comment type="similarity">
    <text evidence="1">Belongs to the PRAME family.</text>
</comment>
<gene>
    <name evidence="5" type="primary">LOC102534942</name>
</gene>
<name>A0A6I9HY96_VICPA</name>
<dbReference type="KEGG" id="vpc:102534942"/>
<sequence>MSAWTPPRLLDLAGTSLLRDSEASAVTALEYLPTELFPPLFLEAFFGRRIETLKALVQAWPFVRLPLGGLIKMPHVGPLQAVLDGLDVLLAQKVRPRRCKLRILDLRNTGQGFWRMWSGARHHVSSSLHMTSLAEDSSRTEQSLAPLEVFIELCLKKRTLDGFHTYLFRWVEQRKVSIHLCCKKLQIFSMPMKNIKKVLSRVQLDCIQEVQVNCIWHLSTLARFAPLLGQMTSVQRLLLSHIDVSAFEEQQQQQLVQFISQILGLHHLRVLHMESPTFLEGRLDQMLRGLTNCLDNLSITNCLLTESDLTRLCQCPNVSQLKGLDLGGVTLTDFSPELLQVLLEKVAATLQELDLNQCGITDSQLEAILPALSRCLQLKCFILYGNLLSMAVLEKLLRHTSGLPSLNIELYPAPRESYSSQGVPLEGRFAQLRVEFLKVLRDLGHSRTIGIFLSPCPYCGDDICDDMEPIVYHWNTPA</sequence>
<evidence type="ECO:0000256" key="3">
    <source>
        <dbReference type="ARBA" id="ARBA00022737"/>
    </source>
</evidence>
<dbReference type="Proteomes" id="UP001652581">
    <property type="component" value="Chromosome 13"/>
</dbReference>
<organism evidence="4 5">
    <name type="scientific">Vicugna pacos</name>
    <name type="common">Alpaca</name>
    <name type="synonym">Lama pacos</name>
    <dbReference type="NCBI Taxonomy" id="30538"/>
    <lineage>
        <taxon>Eukaryota</taxon>
        <taxon>Metazoa</taxon>
        <taxon>Chordata</taxon>
        <taxon>Craniata</taxon>
        <taxon>Vertebrata</taxon>
        <taxon>Euteleostomi</taxon>
        <taxon>Mammalia</taxon>
        <taxon>Eutheria</taxon>
        <taxon>Laurasiatheria</taxon>
        <taxon>Artiodactyla</taxon>
        <taxon>Tylopoda</taxon>
        <taxon>Camelidae</taxon>
        <taxon>Vicugna</taxon>
    </lineage>
</organism>
<keyword evidence="4" id="KW-1185">Reference proteome</keyword>
<dbReference type="GO" id="GO:0005737">
    <property type="term" value="C:cytoplasm"/>
    <property type="evidence" value="ECO:0007669"/>
    <property type="project" value="TreeGrafter"/>
</dbReference>
<dbReference type="RefSeq" id="XP_006197086.2">
    <property type="nucleotide sequence ID" value="XM_006197024.4"/>
</dbReference>
<accession>A0A6I9HY96</accession>
<evidence type="ECO:0000313" key="5">
    <source>
        <dbReference type="RefSeq" id="XP_006197086.2"/>
    </source>
</evidence>
<dbReference type="FunCoup" id="A0A6I9HY96">
    <property type="interactions" value="9"/>
</dbReference>
<dbReference type="InterPro" id="IPR032675">
    <property type="entry name" value="LRR_dom_sf"/>
</dbReference>
<evidence type="ECO:0000313" key="4">
    <source>
        <dbReference type="Proteomes" id="UP001652581"/>
    </source>
</evidence>
<dbReference type="GO" id="GO:0008284">
    <property type="term" value="P:positive regulation of cell population proliferation"/>
    <property type="evidence" value="ECO:0007669"/>
    <property type="project" value="InterPro"/>
</dbReference>
<evidence type="ECO:0000256" key="1">
    <source>
        <dbReference type="ARBA" id="ARBA00009608"/>
    </source>
</evidence>
<dbReference type="PIRSF" id="PIRSF038286">
    <property type="entry name" value="PRAME"/>
    <property type="match status" value="1"/>
</dbReference>
<dbReference type="GeneID" id="102534942"/>
<dbReference type="PANTHER" id="PTHR14224">
    <property type="entry name" value="SIMILAR TO PREFERENTIALLY EXPRESSED ANTIGEN IN MELANOMA-LIKE 3"/>
    <property type="match status" value="1"/>
</dbReference>
<dbReference type="GO" id="GO:0043066">
    <property type="term" value="P:negative regulation of apoptotic process"/>
    <property type="evidence" value="ECO:0007669"/>
    <property type="project" value="InterPro"/>
</dbReference>
<dbReference type="GO" id="GO:0045596">
    <property type="term" value="P:negative regulation of cell differentiation"/>
    <property type="evidence" value="ECO:0007669"/>
    <property type="project" value="InterPro"/>
</dbReference>
<keyword evidence="3" id="KW-0677">Repeat</keyword>
<dbReference type="SUPFAM" id="SSF52047">
    <property type="entry name" value="RNI-like"/>
    <property type="match status" value="1"/>
</dbReference>
<dbReference type="AlphaFoldDB" id="A0A6I9HY96"/>
<keyword evidence="2" id="KW-0433">Leucine-rich repeat</keyword>
<protein>
    <submittedName>
        <fullName evidence="5">PRAME family member 15</fullName>
    </submittedName>
</protein>
<dbReference type="OrthoDB" id="9659574at2759"/>
<dbReference type="GO" id="GO:0045892">
    <property type="term" value="P:negative regulation of DNA-templated transcription"/>
    <property type="evidence" value="ECO:0007669"/>
    <property type="project" value="InterPro"/>
</dbReference>
<dbReference type="InParanoid" id="A0A6I9HY96"/>
<dbReference type="InterPro" id="IPR026271">
    <property type="entry name" value="PRAME"/>
</dbReference>
<evidence type="ECO:0000256" key="2">
    <source>
        <dbReference type="ARBA" id="ARBA00022614"/>
    </source>
</evidence>
<dbReference type="InterPro" id="IPR050694">
    <property type="entry name" value="LRRC14/PRAME"/>
</dbReference>
<proteinExistence type="inferred from homology"/>
<dbReference type="Gene3D" id="3.80.10.10">
    <property type="entry name" value="Ribonuclease Inhibitor"/>
    <property type="match status" value="1"/>
</dbReference>
<reference evidence="5" key="1">
    <citation type="submission" date="2025-08" db="UniProtKB">
        <authorList>
            <consortium name="RefSeq"/>
        </authorList>
    </citation>
    <scope>IDENTIFICATION</scope>
</reference>